<dbReference type="AlphaFoldDB" id="A0A9X2WMQ2"/>
<evidence type="ECO:0000313" key="3">
    <source>
        <dbReference type="EMBL" id="MCT7942276.1"/>
    </source>
</evidence>
<dbReference type="InterPro" id="IPR025392">
    <property type="entry name" value="DUF4124"/>
</dbReference>
<gene>
    <name evidence="3" type="ORF">NE535_10780</name>
</gene>
<protein>
    <submittedName>
        <fullName evidence="3">DUF4124 domain-containing protein</fullName>
    </submittedName>
</protein>
<name>A0A9X2WMQ2_9GAMM</name>
<comment type="caution">
    <text evidence="3">The sequence shown here is derived from an EMBL/GenBank/DDBJ whole genome shotgun (WGS) entry which is preliminary data.</text>
</comment>
<feature type="domain" description="DUF4124" evidence="2">
    <location>
        <begin position="8"/>
        <end position="67"/>
    </location>
</feature>
<organism evidence="3 4">
    <name type="scientific">Shewanella holmiensis</name>
    <dbReference type="NCBI Taxonomy" id="2952222"/>
    <lineage>
        <taxon>Bacteria</taxon>
        <taxon>Pseudomonadati</taxon>
        <taxon>Pseudomonadota</taxon>
        <taxon>Gammaproteobacteria</taxon>
        <taxon>Alteromonadales</taxon>
        <taxon>Shewanellaceae</taxon>
        <taxon>Shewanella</taxon>
    </lineage>
</organism>
<proteinExistence type="predicted"/>
<dbReference type="EMBL" id="JAMTCD010000012">
    <property type="protein sequence ID" value="MCT7942276.1"/>
    <property type="molecule type" value="Genomic_DNA"/>
</dbReference>
<feature type="chain" id="PRO_5040917293" evidence="1">
    <location>
        <begin position="19"/>
        <end position="176"/>
    </location>
</feature>
<keyword evidence="1" id="KW-0732">Signal</keyword>
<dbReference type="RefSeq" id="WP_261298654.1">
    <property type="nucleotide sequence ID" value="NZ_JAMTCD010000012.1"/>
</dbReference>
<evidence type="ECO:0000313" key="4">
    <source>
        <dbReference type="Proteomes" id="UP001155546"/>
    </source>
</evidence>
<reference evidence="3" key="1">
    <citation type="journal article" date="2023" name="Int. J. Syst. Evol. Microbiol.">
        <title>&lt;i&gt;Shewanella septentrionalis&lt;/i&gt; sp. nov. and &lt;i&gt;Shewanella holmiensis&lt;/i&gt; sp. nov., isolated from Baltic Sea water and sediments.</title>
        <authorList>
            <person name="Martin-Rodriguez A.J."/>
            <person name="Thorell K."/>
            <person name="Joffre E."/>
            <person name="Jensie-Markopoulos S."/>
            <person name="Moore E.R.B."/>
            <person name="Sjoling A."/>
        </authorList>
    </citation>
    <scope>NUCLEOTIDE SEQUENCE</scope>
    <source>
        <strain evidence="3">SP1S2-7</strain>
    </source>
</reference>
<accession>A0A9X2WMQ2</accession>
<dbReference type="Proteomes" id="UP001155546">
    <property type="component" value="Unassembled WGS sequence"/>
</dbReference>
<keyword evidence="4" id="KW-1185">Reference proteome</keyword>
<evidence type="ECO:0000259" key="2">
    <source>
        <dbReference type="Pfam" id="PF13511"/>
    </source>
</evidence>
<sequence length="176" mass="19501">MRLILLLSLLSITLCSNAAVYRWVDENGKVHYSDEPQPNAELVEVKQNTQNTIELREAKIKSPIAPELDAAMETTITIISPTHEETIRSNEGKFDVTVSVAPKLLRGMFLALFIDGEIKAQPQTSTTFHLEGIYRGEHAIVVKALDQNGKVLASSSPRTIYLHQANLVKRPTPRAG</sequence>
<feature type="signal peptide" evidence="1">
    <location>
        <begin position="1"/>
        <end position="18"/>
    </location>
</feature>
<evidence type="ECO:0000256" key="1">
    <source>
        <dbReference type="SAM" id="SignalP"/>
    </source>
</evidence>
<dbReference type="Pfam" id="PF13511">
    <property type="entry name" value="DUF4124"/>
    <property type="match status" value="1"/>
</dbReference>